<gene>
    <name evidence="1" type="ORF">EV421DRAFT_1714874</name>
</gene>
<proteinExistence type="predicted"/>
<protein>
    <submittedName>
        <fullName evidence="1">Uncharacterized protein</fullName>
    </submittedName>
</protein>
<feature type="non-terminal residue" evidence="1">
    <location>
        <position position="1"/>
    </location>
</feature>
<dbReference type="AlphaFoldDB" id="A0AA39MJX9"/>
<dbReference type="EMBL" id="JAUEPT010000047">
    <property type="protein sequence ID" value="KAK0437641.1"/>
    <property type="molecule type" value="Genomic_DNA"/>
</dbReference>
<accession>A0AA39MJX9</accession>
<evidence type="ECO:0000313" key="1">
    <source>
        <dbReference type="EMBL" id="KAK0437641.1"/>
    </source>
</evidence>
<name>A0AA39MJX9_9AGAR</name>
<evidence type="ECO:0000313" key="2">
    <source>
        <dbReference type="Proteomes" id="UP001175226"/>
    </source>
</evidence>
<reference evidence="1" key="1">
    <citation type="submission" date="2023-06" db="EMBL/GenBank/DDBJ databases">
        <authorList>
            <consortium name="Lawrence Berkeley National Laboratory"/>
            <person name="Ahrendt S."/>
            <person name="Sahu N."/>
            <person name="Indic B."/>
            <person name="Wong-Bajracharya J."/>
            <person name="Merenyi Z."/>
            <person name="Ke H.-M."/>
            <person name="Monk M."/>
            <person name="Kocsube S."/>
            <person name="Drula E."/>
            <person name="Lipzen A."/>
            <person name="Balint B."/>
            <person name="Henrissat B."/>
            <person name="Andreopoulos B."/>
            <person name="Martin F.M."/>
            <person name="Harder C.B."/>
            <person name="Rigling D."/>
            <person name="Ford K.L."/>
            <person name="Foster G.D."/>
            <person name="Pangilinan J."/>
            <person name="Papanicolaou A."/>
            <person name="Barry K."/>
            <person name="LaButti K."/>
            <person name="Viragh M."/>
            <person name="Koriabine M."/>
            <person name="Yan M."/>
            <person name="Riley R."/>
            <person name="Champramary S."/>
            <person name="Plett K.L."/>
            <person name="Tsai I.J."/>
            <person name="Slot J."/>
            <person name="Sipos G."/>
            <person name="Plett J."/>
            <person name="Nagy L.G."/>
            <person name="Grigoriev I.V."/>
        </authorList>
    </citation>
    <scope>NUCLEOTIDE SEQUENCE</scope>
    <source>
        <strain evidence="1">FPL87.14</strain>
    </source>
</reference>
<sequence length="54" mass="6345">LTRTYFMYRNNFIPAIHQLMFEKSLREGLHYRKFQFGKVVLAVCALESNYVGGS</sequence>
<keyword evidence="2" id="KW-1185">Reference proteome</keyword>
<dbReference type="Proteomes" id="UP001175226">
    <property type="component" value="Unassembled WGS sequence"/>
</dbReference>
<organism evidence="1 2">
    <name type="scientific">Armillaria borealis</name>
    <dbReference type="NCBI Taxonomy" id="47425"/>
    <lineage>
        <taxon>Eukaryota</taxon>
        <taxon>Fungi</taxon>
        <taxon>Dikarya</taxon>
        <taxon>Basidiomycota</taxon>
        <taxon>Agaricomycotina</taxon>
        <taxon>Agaricomycetes</taxon>
        <taxon>Agaricomycetidae</taxon>
        <taxon>Agaricales</taxon>
        <taxon>Marasmiineae</taxon>
        <taxon>Physalacriaceae</taxon>
        <taxon>Armillaria</taxon>
    </lineage>
</organism>
<comment type="caution">
    <text evidence="1">The sequence shown here is derived from an EMBL/GenBank/DDBJ whole genome shotgun (WGS) entry which is preliminary data.</text>
</comment>